<evidence type="ECO:0000256" key="3">
    <source>
        <dbReference type="ARBA" id="ARBA00011048"/>
    </source>
</evidence>
<keyword evidence="7" id="KW-0560">Oxidoreductase</keyword>
<reference evidence="13" key="1">
    <citation type="submission" date="2018-01" db="EMBL/GenBank/DDBJ databases">
        <title>Rubneribacter badeniensis gen. nov., sp. nov., and Colonibacter rubneri, gen. nov., sp. nov., WGS of new members of the Eggerthellaceae.</title>
        <authorList>
            <person name="Danylec N."/>
            <person name="Stoll D.A."/>
            <person name="Doetsch A."/>
            <person name="Kulling S.E."/>
            <person name="Huch M."/>
        </authorList>
    </citation>
    <scope>NUCLEOTIDE SEQUENCE [LARGE SCALE GENOMIC DNA]</scope>
    <source>
        <strain evidence="13">ResAG-96</strain>
    </source>
</reference>
<evidence type="ECO:0000259" key="10">
    <source>
        <dbReference type="Pfam" id="PF00724"/>
    </source>
</evidence>
<evidence type="ECO:0000256" key="4">
    <source>
        <dbReference type="ARBA" id="ARBA00022630"/>
    </source>
</evidence>
<gene>
    <name evidence="12" type="ORF">C2L71_05965</name>
</gene>
<dbReference type="CDD" id="cd02803">
    <property type="entry name" value="OYE_like_FMN_family"/>
    <property type="match status" value="1"/>
</dbReference>
<keyword evidence="13" id="KW-1185">Reference proteome</keyword>
<dbReference type="EMBL" id="PPEK01000005">
    <property type="protein sequence ID" value="PNV67820.1"/>
    <property type="molecule type" value="Genomic_DNA"/>
</dbReference>
<evidence type="ECO:0000256" key="9">
    <source>
        <dbReference type="ARBA" id="ARBA00023014"/>
    </source>
</evidence>
<dbReference type="GO" id="GO:0051536">
    <property type="term" value="F:iron-sulfur cluster binding"/>
    <property type="evidence" value="ECO:0007669"/>
    <property type="project" value="UniProtKB-KW"/>
</dbReference>
<comment type="caution">
    <text evidence="12">The sequence shown here is derived from an EMBL/GenBank/DDBJ whole genome shotgun (WGS) entry which is preliminary data.</text>
</comment>
<dbReference type="Proteomes" id="UP000236197">
    <property type="component" value="Unassembled WGS sequence"/>
</dbReference>
<dbReference type="Pfam" id="PF07992">
    <property type="entry name" value="Pyr_redox_2"/>
    <property type="match status" value="1"/>
</dbReference>
<evidence type="ECO:0000256" key="8">
    <source>
        <dbReference type="ARBA" id="ARBA00023004"/>
    </source>
</evidence>
<evidence type="ECO:0000259" key="11">
    <source>
        <dbReference type="Pfam" id="PF07992"/>
    </source>
</evidence>
<dbReference type="PRINTS" id="PR00368">
    <property type="entry name" value="FADPNR"/>
</dbReference>
<dbReference type="InterPro" id="IPR036188">
    <property type="entry name" value="FAD/NAD-bd_sf"/>
</dbReference>
<keyword evidence="9" id="KW-0411">Iron-sulfur</keyword>
<keyword evidence="5" id="KW-0288">FMN</keyword>
<proteinExistence type="inferred from homology"/>
<dbReference type="RefSeq" id="WP_103264874.1">
    <property type="nucleotide sequence ID" value="NZ_CABMLE010000005.1"/>
</dbReference>
<dbReference type="GO" id="GO:0010181">
    <property type="term" value="F:FMN binding"/>
    <property type="evidence" value="ECO:0007669"/>
    <property type="project" value="InterPro"/>
</dbReference>
<feature type="domain" description="FAD/NAD(P)-binding" evidence="11">
    <location>
        <begin position="391"/>
        <end position="658"/>
    </location>
</feature>
<dbReference type="Gene3D" id="3.20.20.70">
    <property type="entry name" value="Aldolase class I"/>
    <property type="match status" value="1"/>
</dbReference>
<dbReference type="GO" id="GO:0016491">
    <property type="term" value="F:oxidoreductase activity"/>
    <property type="evidence" value="ECO:0007669"/>
    <property type="project" value="UniProtKB-KW"/>
</dbReference>
<name>A0A2K2UCD0_9ACTN</name>
<dbReference type="PRINTS" id="PR00411">
    <property type="entry name" value="PNDRDTASEI"/>
</dbReference>
<dbReference type="InterPro" id="IPR001155">
    <property type="entry name" value="OxRdtase_FMN_N"/>
</dbReference>
<dbReference type="PANTHER" id="PTHR42917">
    <property type="entry name" value="2,4-DIENOYL-COA REDUCTASE"/>
    <property type="match status" value="1"/>
</dbReference>
<keyword evidence="6" id="KW-0479">Metal-binding</keyword>
<evidence type="ECO:0000256" key="1">
    <source>
        <dbReference type="ARBA" id="ARBA00001917"/>
    </source>
</evidence>
<accession>A0A2K2UCD0</accession>
<evidence type="ECO:0000256" key="7">
    <source>
        <dbReference type="ARBA" id="ARBA00023002"/>
    </source>
</evidence>
<comment type="cofactor">
    <cofactor evidence="1">
        <name>FMN</name>
        <dbReference type="ChEBI" id="CHEBI:58210"/>
    </cofactor>
</comment>
<keyword evidence="4" id="KW-0285">Flavoprotein</keyword>
<comment type="similarity">
    <text evidence="3">In the N-terminal section; belongs to the NADH:flavin oxidoreductase/NADH oxidase family.</text>
</comment>
<dbReference type="InterPro" id="IPR023753">
    <property type="entry name" value="FAD/NAD-binding_dom"/>
</dbReference>
<evidence type="ECO:0000256" key="5">
    <source>
        <dbReference type="ARBA" id="ARBA00022643"/>
    </source>
</evidence>
<evidence type="ECO:0000313" key="12">
    <source>
        <dbReference type="EMBL" id="PNV67820.1"/>
    </source>
</evidence>
<protein>
    <submittedName>
        <fullName evidence="12">NADH:flavin oxidoreductase</fullName>
    </submittedName>
</protein>
<dbReference type="AlphaFoldDB" id="A0A2K2UCD0"/>
<dbReference type="Gene3D" id="3.40.50.720">
    <property type="entry name" value="NAD(P)-binding Rossmann-like Domain"/>
    <property type="match status" value="1"/>
</dbReference>
<feature type="domain" description="NADH:flavin oxidoreductase/NADH oxidase N-terminal" evidence="10">
    <location>
        <begin position="6"/>
        <end position="343"/>
    </location>
</feature>
<evidence type="ECO:0000313" key="13">
    <source>
        <dbReference type="Proteomes" id="UP000236197"/>
    </source>
</evidence>
<sequence length="693" mass="75135">MAKYQKLLEPFSIGNVELRNRFVMLPMTIEKVDNYHVTDDLIDFYEQRAKGGVSLIEIGSAYVCDCFDTEPKYHTTTGACGIWDDQFIPGLQRVAEVCHKHGTKVAVQLQLCYEWRASGDDPLLSYAPSKDVQSGPFVGMPEREYTKEEIAIVVKQYGEAAKRAKDAGIDIIEIHAGIGYMVMRFLSKYSNHRTDEYGGSPENRARLLTEIIDEVHKTCGDDMPILIRISADDLMPGGNRIEDTKELVPIIEAHGVDAWSVQAGFHEAPRPVANQIVPEGEFIDLAKEVKSVTNKPVFPGTRINSLDMCEKVVTQGYGDAVGMARQFIADPETAGKVAAGHPEQVRPCIVCSRCLDNIFIGKPCQCSVNANVWQGAEVGLPQDKPAEQKKHIVVIGAGPGGLETSRVAALRGHKVTLIDKADRVGGLLNMAQVLNANMEPFVTWWGNEIKLHPNVDLRLKTEVTAADIKALNPDEVVVAPGGGVIQIDVPGIDGKNVVKSEDIKAMVAGHVPEGKGLIWKAAVAAIKAQGGTVGFMRFGLNMSTGPTAIVGKRVVIVGGGFAGLECAESMCEGREITVIEEAKKLGNGIGIIDKNPTINLVKSKGVKLMPLTKLVEVTKKGARVQNVETGEETFIECDTVLTSLGVEQNTDLYDKIVKEFPNAKLIGDATTPEGKVYRTLEATKGGYEAGMAF</sequence>
<comment type="cofactor">
    <cofactor evidence="2">
        <name>[4Fe-4S] cluster</name>
        <dbReference type="ChEBI" id="CHEBI:49883"/>
    </cofactor>
</comment>
<evidence type="ECO:0000256" key="2">
    <source>
        <dbReference type="ARBA" id="ARBA00001966"/>
    </source>
</evidence>
<dbReference type="InterPro" id="IPR013785">
    <property type="entry name" value="Aldolase_TIM"/>
</dbReference>
<dbReference type="Gene3D" id="3.50.50.60">
    <property type="entry name" value="FAD/NAD(P)-binding domain"/>
    <property type="match status" value="1"/>
</dbReference>
<dbReference type="InterPro" id="IPR051793">
    <property type="entry name" value="NADH:flavin_oxidoreductase"/>
</dbReference>
<dbReference type="Pfam" id="PF00724">
    <property type="entry name" value="Oxidored_FMN"/>
    <property type="match status" value="1"/>
</dbReference>
<dbReference type="SUPFAM" id="SSF51395">
    <property type="entry name" value="FMN-linked oxidoreductases"/>
    <property type="match status" value="1"/>
</dbReference>
<dbReference type="PANTHER" id="PTHR42917:SF2">
    <property type="entry name" value="2,4-DIENOYL-COA REDUCTASE [(2E)-ENOYL-COA-PRODUCING]"/>
    <property type="match status" value="1"/>
</dbReference>
<organism evidence="12 13">
    <name type="scientific">Enteroscipio rubneri</name>
    <dbReference type="NCBI Taxonomy" id="2070686"/>
    <lineage>
        <taxon>Bacteria</taxon>
        <taxon>Bacillati</taxon>
        <taxon>Actinomycetota</taxon>
        <taxon>Coriobacteriia</taxon>
        <taxon>Eggerthellales</taxon>
        <taxon>Eggerthellaceae</taxon>
        <taxon>Enteroscipio</taxon>
    </lineage>
</organism>
<dbReference type="SUPFAM" id="SSF51905">
    <property type="entry name" value="FAD/NAD(P)-binding domain"/>
    <property type="match status" value="1"/>
</dbReference>
<keyword evidence="8" id="KW-0408">Iron</keyword>
<dbReference type="GO" id="GO:0046872">
    <property type="term" value="F:metal ion binding"/>
    <property type="evidence" value="ECO:0007669"/>
    <property type="project" value="UniProtKB-KW"/>
</dbReference>
<dbReference type="OrthoDB" id="3169239at2"/>
<evidence type="ECO:0000256" key="6">
    <source>
        <dbReference type="ARBA" id="ARBA00022723"/>
    </source>
</evidence>